<dbReference type="EMBL" id="CAJVPP010000871">
    <property type="protein sequence ID" value="CAG8518291.1"/>
    <property type="molecule type" value="Genomic_DNA"/>
</dbReference>
<gene>
    <name evidence="2" type="ORF">FMOSSE_LOCUS4898</name>
</gene>
<dbReference type="GO" id="GO:0005524">
    <property type="term" value="F:ATP binding"/>
    <property type="evidence" value="ECO:0007669"/>
    <property type="project" value="InterPro"/>
</dbReference>
<dbReference type="InterPro" id="IPR000719">
    <property type="entry name" value="Prot_kinase_dom"/>
</dbReference>
<dbReference type="GO" id="GO:0004672">
    <property type="term" value="F:protein kinase activity"/>
    <property type="evidence" value="ECO:0007669"/>
    <property type="project" value="InterPro"/>
</dbReference>
<dbReference type="Proteomes" id="UP000789375">
    <property type="component" value="Unassembled WGS sequence"/>
</dbReference>
<protein>
    <submittedName>
        <fullName evidence="2">12497_t:CDS:1</fullName>
    </submittedName>
</protein>
<keyword evidence="3" id="KW-1185">Reference proteome</keyword>
<name>A0A9N9F9R5_FUNMO</name>
<dbReference type="AlphaFoldDB" id="A0A9N9F9R5"/>
<dbReference type="InterPro" id="IPR011009">
    <property type="entry name" value="Kinase-like_dom_sf"/>
</dbReference>
<evidence type="ECO:0000259" key="1">
    <source>
        <dbReference type="PROSITE" id="PS50011"/>
    </source>
</evidence>
<evidence type="ECO:0000313" key="2">
    <source>
        <dbReference type="EMBL" id="CAG8518291.1"/>
    </source>
</evidence>
<sequence length="526" mass="60354">MSDDLETVKQDITQTKEEIDHIKGLPTDNPERAAFAPLYGYLTELQKKENILLERAQPDKVNIRTRIVQAFCDSTGVEWPSEPAKLSSALLEPFHVKIPIETEVHKQWKSEAGVIVDDYFVDADVEHSTAGTFGARCIAAIPEKLGGSENRLISKYDNIIANMWEILKATQPIAIDIDRNVSDAPGLTVESMRPDVLVWVRDTLIFKGEEKKDGIFDVVKNELREKMQDWNIATSGNLPYLLSYGAVREKIQFFAITKNASLVEISPRYDVSNFSGAFNVLISALNMFKFFLTAATLLPDEGFPLMKILKRSNGTPISFISSTYVQKRIDRFDEYPYSSFDVLQRVYETVRLCEYAARAYQGPELLEKKRDKRKLVSYVVHIEPVCFRQQPHDVRELKIALYHIFQVLVIIHNTGFVHRDLRWENIWKDSKGRYIVGDWEHAGRINEIPTFVLNWWAPELHTLPTPPYTDKADIFLVGSLLDTMSLLLSAEKLRLRSQLKFDNPDERPSAAVVLKHQWFDDIRDGF</sequence>
<accession>A0A9N9F9R5</accession>
<dbReference type="Gene3D" id="1.10.510.10">
    <property type="entry name" value="Transferase(Phosphotransferase) domain 1"/>
    <property type="match status" value="1"/>
</dbReference>
<comment type="caution">
    <text evidence="2">The sequence shown here is derived from an EMBL/GenBank/DDBJ whole genome shotgun (WGS) entry which is preliminary data.</text>
</comment>
<organism evidence="2 3">
    <name type="scientific">Funneliformis mosseae</name>
    <name type="common">Endomycorrhizal fungus</name>
    <name type="synonym">Glomus mosseae</name>
    <dbReference type="NCBI Taxonomy" id="27381"/>
    <lineage>
        <taxon>Eukaryota</taxon>
        <taxon>Fungi</taxon>
        <taxon>Fungi incertae sedis</taxon>
        <taxon>Mucoromycota</taxon>
        <taxon>Glomeromycotina</taxon>
        <taxon>Glomeromycetes</taxon>
        <taxon>Glomerales</taxon>
        <taxon>Glomeraceae</taxon>
        <taxon>Funneliformis</taxon>
    </lineage>
</organism>
<evidence type="ECO:0000313" key="3">
    <source>
        <dbReference type="Proteomes" id="UP000789375"/>
    </source>
</evidence>
<feature type="domain" description="Protein kinase" evidence="1">
    <location>
        <begin position="267"/>
        <end position="526"/>
    </location>
</feature>
<proteinExistence type="predicted"/>
<dbReference type="PROSITE" id="PS50011">
    <property type="entry name" value="PROTEIN_KINASE_DOM"/>
    <property type="match status" value="1"/>
</dbReference>
<dbReference type="SUPFAM" id="SSF56112">
    <property type="entry name" value="Protein kinase-like (PK-like)"/>
    <property type="match status" value="1"/>
</dbReference>
<dbReference type="Pfam" id="PF00069">
    <property type="entry name" value="Pkinase"/>
    <property type="match status" value="1"/>
</dbReference>
<reference evidence="2" key="1">
    <citation type="submission" date="2021-06" db="EMBL/GenBank/DDBJ databases">
        <authorList>
            <person name="Kallberg Y."/>
            <person name="Tangrot J."/>
            <person name="Rosling A."/>
        </authorList>
    </citation>
    <scope>NUCLEOTIDE SEQUENCE</scope>
    <source>
        <strain evidence="2">87-6 pot B 2015</strain>
    </source>
</reference>